<sequence>MMNGMKRTYRLFLLFGLVVTFSSCAKKGYLFTSFHEPANEGLRMLYSYDGYKWVDLNKIYLKPEIGKQKIMRDPSMVQGPDGVFHLVWTCGWKGERGFGYASSKDLIHWSEQQFIPVLQNEPTTVNVWAPELFYDEVKKEFIIIWASTIPYRFAKGVEEEENNHRMYAITTKDFKTFSEAKLFLDPGFSVIDAVIVKKATEDYVLVLKDNTRPNRNLKVASSKDALGPYTGVSEAFSGKLTEGPTVVKLGKDWLIYYDAYGEKRYAAIKTSDFKSFKDVSAETVIPEGHKHGTIVPVSRKVIKRLRHPEFISGSRKRKVE</sequence>
<gene>
    <name evidence="2" type="ORF">EZ444_01480</name>
</gene>
<dbReference type="Pfam" id="PF22847">
    <property type="entry name" value="BT_3657-like_N"/>
    <property type="match status" value="1"/>
</dbReference>
<dbReference type="InterPro" id="IPR055133">
    <property type="entry name" value="BT_3657-like_N"/>
</dbReference>
<dbReference type="InterPro" id="IPR050727">
    <property type="entry name" value="GH43_arabinanases"/>
</dbReference>
<reference evidence="2 3" key="1">
    <citation type="submission" date="2019-02" db="EMBL/GenBank/DDBJ databases">
        <title>Pedobacter sp. RP-3-8 sp. nov., isolated from Arctic soil.</title>
        <authorList>
            <person name="Dahal R.H."/>
        </authorList>
    </citation>
    <scope>NUCLEOTIDE SEQUENCE [LARGE SCALE GENOMIC DNA]</scope>
    <source>
        <strain evidence="2 3">RP-3-8</strain>
    </source>
</reference>
<evidence type="ECO:0000313" key="3">
    <source>
        <dbReference type="Proteomes" id="UP000291117"/>
    </source>
</evidence>
<dbReference type="OrthoDB" id="9758923at2"/>
<protein>
    <submittedName>
        <fullName evidence="2">Arabinosidase</fullName>
    </submittedName>
</protein>
<dbReference type="PANTHER" id="PTHR43301">
    <property type="entry name" value="ARABINAN ENDO-1,5-ALPHA-L-ARABINOSIDASE"/>
    <property type="match status" value="1"/>
</dbReference>
<organism evidence="2 3">
    <name type="scientific">Pedobacter hiemivivus</name>
    <dbReference type="NCBI Taxonomy" id="2530454"/>
    <lineage>
        <taxon>Bacteria</taxon>
        <taxon>Pseudomonadati</taxon>
        <taxon>Bacteroidota</taxon>
        <taxon>Sphingobacteriia</taxon>
        <taxon>Sphingobacteriales</taxon>
        <taxon>Sphingobacteriaceae</taxon>
        <taxon>Pedobacter</taxon>
    </lineage>
</organism>
<dbReference type="Gene3D" id="2.115.10.20">
    <property type="entry name" value="Glycosyl hydrolase domain, family 43"/>
    <property type="match status" value="1"/>
</dbReference>
<evidence type="ECO:0000259" key="1">
    <source>
        <dbReference type="Pfam" id="PF22847"/>
    </source>
</evidence>
<evidence type="ECO:0000313" key="2">
    <source>
        <dbReference type="EMBL" id="TCC99376.1"/>
    </source>
</evidence>
<dbReference type="Proteomes" id="UP000291117">
    <property type="component" value="Unassembled WGS sequence"/>
</dbReference>
<comment type="caution">
    <text evidence="2">The sequence shown here is derived from an EMBL/GenBank/DDBJ whole genome shotgun (WGS) entry which is preliminary data.</text>
</comment>
<dbReference type="PROSITE" id="PS51257">
    <property type="entry name" value="PROKAR_LIPOPROTEIN"/>
    <property type="match status" value="1"/>
</dbReference>
<proteinExistence type="predicted"/>
<dbReference type="EMBL" id="SJSM01000001">
    <property type="protein sequence ID" value="TCC99376.1"/>
    <property type="molecule type" value="Genomic_DNA"/>
</dbReference>
<dbReference type="SUPFAM" id="SSF75005">
    <property type="entry name" value="Arabinanase/levansucrase/invertase"/>
    <property type="match status" value="1"/>
</dbReference>
<name>A0A4V6N5Z6_9SPHI</name>
<dbReference type="PANTHER" id="PTHR43301:SF3">
    <property type="entry name" value="ARABINAN ENDO-1,5-ALPHA-L-ARABINOSIDASE A-RELATED"/>
    <property type="match status" value="1"/>
</dbReference>
<dbReference type="AlphaFoldDB" id="A0A4V6N5Z6"/>
<accession>A0A4V6N5Z6</accession>
<dbReference type="CDD" id="cd08983">
    <property type="entry name" value="GH43_Bt3655-like"/>
    <property type="match status" value="1"/>
</dbReference>
<dbReference type="InterPro" id="IPR023296">
    <property type="entry name" value="Glyco_hydro_beta-prop_sf"/>
</dbReference>
<feature type="domain" description="Arabinosidase BT-3657-like N-terminal" evidence="1">
    <location>
        <begin position="37"/>
        <end position="115"/>
    </location>
</feature>
<keyword evidence="3" id="KW-1185">Reference proteome</keyword>